<name>A0A9P6DR85_9AGAM</name>
<comment type="caution">
    <text evidence="1">The sequence shown here is derived from an EMBL/GenBank/DDBJ whole genome shotgun (WGS) entry which is preliminary data.</text>
</comment>
<organism evidence="1 2">
    <name type="scientific">Hydnum rufescens UP504</name>
    <dbReference type="NCBI Taxonomy" id="1448309"/>
    <lineage>
        <taxon>Eukaryota</taxon>
        <taxon>Fungi</taxon>
        <taxon>Dikarya</taxon>
        <taxon>Basidiomycota</taxon>
        <taxon>Agaricomycotina</taxon>
        <taxon>Agaricomycetes</taxon>
        <taxon>Cantharellales</taxon>
        <taxon>Hydnaceae</taxon>
        <taxon>Hydnum</taxon>
    </lineage>
</organism>
<dbReference type="Proteomes" id="UP000886523">
    <property type="component" value="Unassembled WGS sequence"/>
</dbReference>
<evidence type="ECO:0000313" key="1">
    <source>
        <dbReference type="EMBL" id="KAF9508194.1"/>
    </source>
</evidence>
<reference evidence="1" key="1">
    <citation type="journal article" date="2020" name="Nat. Commun.">
        <title>Large-scale genome sequencing of mycorrhizal fungi provides insights into the early evolution of symbiotic traits.</title>
        <authorList>
            <person name="Miyauchi S."/>
            <person name="Kiss E."/>
            <person name="Kuo A."/>
            <person name="Drula E."/>
            <person name="Kohler A."/>
            <person name="Sanchez-Garcia M."/>
            <person name="Morin E."/>
            <person name="Andreopoulos B."/>
            <person name="Barry K.W."/>
            <person name="Bonito G."/>
            <person name="Buee M."/>
            <person name="Carver A."/>
            <person name="Chen C."/>
            <person name="Cichocki N."/>
            <person name="Clum A."/>
            <person name="Culley D."/>
            <person name="Crous P.W."/>
            <person name="Fauchery L."/>
            <person name="Girlanda M."/>
            <person name="Hayes R.D."/>
            <person name="Keri Z."/>
            <person name="LaButti K."/>
            <person name="Lipzen A."/>
            <person name="Lombard V."/>
            <person name="Magnuson J."/>
            <person name="Maillard F."/>
            <person name="Murat C."/>
            <person name="Nolan M."/>
            <person name="Ohm R.A."/>
            <person name="Pangilinan J."/>
            <person name="Pereira M.F."/>
            <person name="Perotto S."/>
            <person name="Peter M."/>
            <person name="Pfister S."/>
            <person name="Riley R."/>
            <person name="Sitrit Y."/>
            <person name="Stielow J.B."/>
            <person name="Szollosi G."/>
            <person name="Zifcakova L."/>
            <person name="Stursova M."/>
            <person name="Spatafora J.W."/>
            <person name="Tedersoo L."/>
            <person name="Vaario L.M."/>
            <person name="Yamada A."/>
            <person name="Yan M."/>
            <person name="Wang P."/>
            <person name="Xu J."/>
            <person name="Bruns T."/>
            <person name="Baldrian P."/>
            <person name="Vilgalys R."/>
            <person name="Dunand C."/>
            <person name="Henrissat B."/>
            <person name="Grigoriev I.V."/>
            <person name="Hibbett D."/>
            <person name="Nagy L.G."/>
            <person name="Martin F.M."/>
        </authorList>
    </citation>
    <scope>NUCLEOTIDE SEQUENCE</scope>
    <source>
        <strain evidence="1">UP504</strain>
    </source>
</reference>
<dbReference type="EMBL" id="MU129063">
    <property type="protein sequence ID" value="KAF9508194.1"/>
    <property type="molecule type" value="Genomic_DNA"/>
</dbReference>
<evidence type="ECO:0000313" key="2">
    <source>
        <dbReference type="Proteomes" id="UP000886523"/>
    </source>
</evidence>
<keyword evidence="2" id="KW-1185">Reference proteome</keyword>
<sequence>MIFRCQERTIMLHASQIVIPTQSICNLPHTPSNLFPTDTIRLTIQVQFCALYTYNCVGIIKFELVNLVAHSDFVPDEYHNPY</sequence>
<gene>
    <name evidence="1" type="ORF">BS47DRAFT_1350611</name>
</gene>
<proteinExistence type="predicted"/>
<accession>A0A9P6DR85</accession>
<protein>
    <submittedName>
        <fullName evidence="1">Uncharacterized protein</fullName>
    </submittedName>
</protein>
<dbReference type="AlphaFoldDB" id="A0A9P6DR85"/>